<sequence length="828" mass="88580">MQLRPSRFRFLAVSLACAVIARTAIAADEQEKETDEKGGMKFDFGSMFDGLKDALKIGGGDGDMGKFADLFGDLSHLKDLFGKDGDGGGDALKNLDLSKLFDGVKDKKGGAKNKDKKGKDATDCDAFEPMLACNSTTGTCDECGPGVMCNVTTGMGGGCCDPYQCQELIETGDGNRRLSGEGEKGEHIVIETRCCATTMGPSCGKEDDNCCNPDDSCLKTSKKDFGQSIPQTTCCRRFATSCDSAAECCPPSKGEFSESSCEEGLCCINEGSSCDSGPGGGSKNRNCCGNSNKGFAANNCLKIERINGGTALCGPCRQPEQDCFKNSDCCDPKMQDKKGGNVCIGAADNSTGKFPGLCGACRTLGEPCTRVTPSKVNKECCNRPGDPSRVKCEEVKINGTKTEDTVCCVGFEGACEEDEDCCQLAFNPPDLIRACVNSTCLTVEPPDEILKDIGSDRRRLSGSAGPVGVEASSSALVGLPLNAQNRTNPHSSEAKREMMKQSKEKRKRKRSPAKAPWLDHLFGFSLAFSQDCSLLAEYSVGEPGTDEQQGAVSVYRLRRPVDDLSEANEKGSNSSPFTFATRPARLLVTRGDPPLSGRRLSWSADPTKDRVTLETRRLTLSPPKRDESRQVDIEAVRVDLAPPRRRFRPRGRDRGGKALFGSAVTQCSAPVAAGSDEFVHFLAVSAPGSWHGNVYVYVLTEGQAGGSMTGSVGDQRAGGFGYEIVQELVSQGGKGPYDFLQRLSLRDAGGFGEARMGQTVKFEIKENSEEMLLLTTEQREGAQAYGFKMGTKETEPVWPPFSRLSPAQMEVLNTESDVALPGLASLVA</sequence>
<dbReference type="PhylomeDB" id="A0A0G4FD71"/>
<dbReference type="EMBL" id="CDMZ01000295">
    <property type="protein sequence ID" value="CEM11178.1"/>
    <property type="molecule type" value="Genomic_DNA"/>
</dbReference>
<dbReference type="AlphaFoldDB" id="A0A0G4FD71"/>
<feature type="compositionally biased region" description="Polar residues" evidence="1">
    <location>
        <begin position="482"/>
        <end position="491"/>
    </location>
</feature>
<proteinExistence type="predicted"/>
<gene>
    <name evidence="3" type="ORF">Cvel_16455</name>
</gene>
<accession>A0A0G4FD71</accession>
<protein>
    <recommendedName>
        <fullName evidence="4">Disintegrin domain-containing protein</fullName>
    </recommendedName>
</protein>
<feature type="compositionally biased region" description="Basic residues" evidence="1">
    <location>
        <begin position="503"/>
        <end position="512"/>
    </location>
</feature>
<evidence type="ECO:0000256" key="1">
    <source>
        <dbReference type="SAM" id="MobiDB-lite"/>
    </source>
</evidence>
<keyword evidence="2" id="KW-0732">Signal</keyword>
<feature type="chain" id="PRO_5005188629" description="Disintegrin domain-containing protein" evidence="2">
    <location>
        <begin position="27"/>
        <end position="828"/>
    </location>
</feature>
<evidence type="ECO:0000256" key="2">
    <source>
        <dbReference type="SAM" id="SignalP"/>
    </source>
</evidence>
<evidence type="ECO:0000313" key="3">
    <source>
        <dbReference type="EMBL" id="CEM11178.1"/>
    </source>
</evidence>
<feature type="region of interest" description="Disordered" evidence="1">
    <location>
        <begin position="479"/>
        <end position="513"/>
    </location>
</feature>
<name>A0A0G4FD71_9ALVE</name>
<reference evidence="3" key="1">
    <citation type="submission" date="2014-11" db="EMBL/GenBank/DDBJ databases">
        <authorList>
            <person name="Otto D Thomas"/>
            <person name="Naeem Raeece"/>
        </authorList>
    </citation>
    <scope>NUCLEOTIDE SEQUENCE</scope>
</reference>
<organism evidence="3">
    <name type="scientific">Chromera velia CCMP2878</name>
    <dbReference type="NCBI Taxonomy" id="1169474"/>
    <lineage>
        <taxon>Eukaryota</taxon>
        <taxon>Sar</taxon>
        <taxon>Alveolata</taxon>
        <taxon>Colpodellida</taxon>
        <taxon>Chromeraceae</taxon>
        <taxon>Chromera</taxon>
    </lineage>
</organism>
<feature type="compositionally biased region" description="Basic and acidic residues" evidence="1">
    <location>
        <begin position="492"/>
        <end position="502"/>
    </location>
</feature>
<evidence type="ECO:0008006" key="4">
    <source>
        <dbReference type="Google" id="ProtNLM"/>
    </source>
</evidence>
<dbReference type="VEuPathDB" id="CryptoDB:Cvel_16455"/>
<feature type="signal peptide" evidence="2">
    <location>
        <begin position="1"/>
        <end position="26"/>
    </location>
</feature>